<evidence type="ECO:0000259" key="3">
    <source>
        <dbReference type="Pfam" id="PF01408"/>
    </source>
</evidence>
<feature type="domain" description="Gfo/Idh/MocA-like oxidoreductase N-terminal" evidence="3">
    <location>
        <begin position="11"/>
        <end position="114"/>
    </location>
</feature>
<dbReference type="Pfam" id="PF01408">
    <property type="entry name" value="GFO_IDH_MocA"/>
    <property type="match status" value="1"/>
</dbReference>
<dbReference type="InterPro" id="IPR055170">
    <property type="entry name" value="GFO_IDH_MocA-like_dom"/>
</dbReference>
<protein>
    <submittedName>
        <fullName evidence="5">Gfo/Idh/MocA family oxidoreductase</fullName>
    </submittedName>
</protein>
<dbReference type="Gene3D" id="3.40.50.720">
    <property type="entry name" value="NAD(P)-binding Rossmann-like Domain"/>
    <property type="match status" value="1"/>
</dbReference>
<accession>A0ABU5C466</accession>
<gene>
    <name evidence="5" type="ORF">RWE15_05890</name>
</gene>
<dbReference type="InterPro" id="IPR050984">
    <property type="entry name" value="Gfo/Idh/MocA_domain"/>
</dbReference>
<evidence type="ECO:0000313" key="6">
    <source>
        <dbReference type="Proteomes" id="UP001281447"/>
    </source>
</evidence>
<name>A0ABU5C466_9BACI</name>
<dbReference type="Proteomes" id="UP001281447">
    <property type="component" value="Unassembled WGS sequence"/>
</dbReference>
<comment type="caution">
    <text evidence="5">The sequence shown here is derived from an EMBL/GenBank/DDBJ whole genome shotgun (WGS) entry which is preliminary data.</text>
</comment>
<dbReference type="SUPFAM" id="SSF55347">
    <property type="entry name" value="Glyceraldehyde-3-phosphate dehydrogenase-like, C-terminal domain"/>
    <property type="match status" value="1"/>
</dbReference>
<keyword evidence="6" id="KW-1185">Reference proteome</keyword>
<evidence type="ECO:0000313" key="5">
    <source>
        <dbReference type="EMBL" id="MDY0394096.1"/>
    </source>
</evidence>
<keyword evidence="2" id="KW-0560">Oxidoreductase</keyword>
<dbReference type="Gene3D" id="3.30.360.10">
    <property type="entry name" value="Dihydrodipicolinate Reductase, domain 2"/>
    <property type="match status" value="1"/>
</dbReference>
<proteinExistence type="inferred from homology"/>
<dbReference type="PANTHER" id="PTHR22604:SF105">
    <property type="entry name" value="TRANS-1,2-DIHYDROBENZENE-1,2-DIOL DEHYDROGENASE"/>
    <property type="match status" value="1"/>
</dbReference>
<evidence type="ECO:0000256" key="1">
    <source>
        <dbReference type="ARBA" id="ARBA00010928"/>
    </source>
</evidence>
<evidence type="ECO:0000259" key="4">
    <source>
        <dbReference type="Pfam" id="PF22725"/>
    </source>
</evidence>
<evidence type="ECO:0000256" key="2">
    <source>
        <dbReference type="ARBA" id="ARBA00023002"/>
    </source>
</evidence>
<dbReference type="PANTHER" id="PTHR22604">
    <property type="entry name" value="OXIDOREDUCTASES"/>
    <property type="match status" value="1"/>
</dbReference>
<comment type="similarity">
    <text evidence="1">Belongs to the Gfo/Idh/MocA family.</text>
</comment>
<dbReference type="InterPro" id="IPR036291">
    <property type="entry name" value="NAD(P)-bd_dom_sf"/>
</dbReference>
<feature type="domain" description="GFO/IDH/MocA-like oxidoreductase" evidence="4">
    <location>
        <begin position="126"/>
        <end position="241"/>
    </location>
</feature>
<sequence>MAQQKLPKKELLPAFSRAENATVTAIASRTKNQKAEEIAQHFDIEKVYDSYEALLDDEEIDAVYIPLPNNLHKEWVIKAAEKGKHILCEKPAALHAEEMAEMQTACEKHNVQFVEAFMYRFHPQHERVKEIIDSGEIGKVRFMRASFSFLLESKTGSIKMNPQGGGSIYDVGCYGIHATRNILRMEPESVFVQGIMDTKHHVDTAATGIMTFPDHVQAVFDASFSMARRAEYEVIGEKGRVVVPRAFRPDWFEGQGIVDIETESGTRRETIVADQYKAEVEYASKRVLENGGKGDMHFRDAINNLRVITACLKSLRENKTIQLN</sequence>
<dbReference type="EMBL" id="JAWDIP010000003">
    <property type="protein sequence ID" value="MDY0394096.1"/>
    <property type="molecule type" value="Genomic_DNA"/>
</dbReference>
<reference evidence="5 6" key="1">
    <citation type="submission" date="2023-10" db="EMBL/GenBank/DDBJ databases">
        <title>Virgibacillus halophilus 5B73C genome.</title>
        <authorList>
            <person name="Miliotis G."/>
            <person name="Sengupta P."/>
            <person name="Hameed A."/>
            <person name="Chuvochina M."/>
            <person name="Mcdonagh F."/>
            <person name="Simpson A.C."/>
            <person name="Singh N.K."/>
            <person name="Rekha P.D."/>
            <person name="Raman K."/>
            <person name="Hugenholtz P."/>
            <person name="Venkateswaran K."/>
        </authorList>
    </citation>
    <scope>NUCLEOTIDE SEQUENCE [LARGE SCALE GENOMIC DNA]</scope>
    <source>
        <strain evidence="5 6">5B73C</strain>
    </source>
</reference>
<dbReference type="SUPFAM" id="SSF51735">
    <property type="entry name" value="NAD(P)-binding Rossmann-fold domains"/>
    <property type="match status" value="1"/>
</dbReference>
<organism evidence="5 6">
    <name type="scientific">Tigheibacillus halophilus</name>
    <dbReference type="NCBI Taxonomy" id="361280"/>
    <lineage>
        <taxon>Bacteria</taxon>
        <taxon>Bacillati</taxon>
        <taxon>Bacillota</taxon>
        <taxon>Bacilli</taxon>
        <taxon>Bacillales</taxon>
        <taxon>Bacillaceae</taxon>
        <taxon>Tigheibacillus</taxon>
    </lineage>
</organism>
<dbReference type="InterPro" id="IPR000683">
    <property type="entry name" value="Gfo/Idh/MocA-like_OxRdtase_N"/>
</dbReference>
<dbReference type="Pfam" id="PF22725">
    <property type="entry name" value="GFO_IDH_MocA_C3"/>
    <property type="match status" value="1"/>
</dbReference>